<sequence length="259" mass="28165">MNETSHFFTDQAGHKIAAILTVPSSPTDRVALLCHGFLSSKNSSTNKALTRLLIERHIATFRFDFFGQGESEGPFEDITVGLALDQAKAALAWAAARGFRRLGLVGSSFGGLIALLAASEAASSEPALRCLALKCPVPDFPSMLQLEFGSDGLDEWRRSNTMPDVTGGSGRIRLRYRFYEECRLYDGYCAATGIAVPTLIVHGDRDELVPVQQSERLLDSLSGPKHLLVVPGADHGFTAGEHFTAMTRAIAEWMVRHLS</sequence>
<dbReference type="Proteomes" id="UP001179121">
    <property type="component" value="Chromosome"/>
</dbReference>
<dbReference type="EMBL" id="OX365700">
    <property type="protein sequence ID" value="CAI4031079.1"/>
    <property type="molecule type" value="Genomic_DNA"/>
</dbReference>
<organism evidence="2 3">
    <name type="scientific">Nitrospira tepida</name>
    <dbReference type="NCBI Taxonomy" id="2973512"/>
    <lineage>
        <taxon>Bacteria</taxon>
        <taxon>Pseudomonadati</taxon>
        <taxon>Nitrospirota</taxon>
        <taxon>Nitrospiria</taxon>
        <taxon>Nitrospirales</taxon>
        <taxon>Nitrospiraceae</taxon>
        <taxon>Nitrospira</taxon>
    </lineage>
</organism>
<proteinExistence type="predicted"/>
<dbReference type="KEGG" id="nti:DNFV4_01510"/>
<dbReference type="InterPro" id="IPR000073">
    <property type="entry name" value="AB_hydrolase_1"/>
</dbReference>
<keyword evidence="2" id="KW-0378">Hydrolase</keyword>
<feature type="domain" description="AB hydrolase-1" evidence="1">
    <location>
        <begin position="32"/>
        <end position="237"/>
    </location>
</feature>
<dbReference type="Pfam" id="PF12697">
    <property type="entry name" value="Abhydrolase_6"/>
    <property type="match status" value="1"/>
</dbReference>
<keyword evidence="3" id="KW-1185">Reference proteome</keyword>
<dbReference type="GO" id="GO:0016787">
    <property type="term" value="F:hydrolase activity"/>
    <property type="evidence" value="ECO:0007669"/>
    <property type="project" value="UniProtKB-KW"/>
</dbReference>
<evidence type="ECO:0000313" key="2">
    <source>
        <dbReference type="EMBL" id="CAI4031079.1"/>
    </source>
</evidence>
<evidence type="ECO:0000259" key="1">
    <source>
        <dbReference type="Pfam" id="PF12697"/>
    </source>
</evidence>
<dbReference type="AlphaFoldDB" id="A0AA86MXZ5"/>
<gene>
    <name evidence="2" type="ORF">DNFV4_01510</name>
</gene>
<dbReference type="PANTHER" id="PTHR42886">
    <property type="entry name" value="RE40534P-RELATED"/>
    <property type="match status" value="1"/>
</dbReference>
<accession>A0AA86MXZ5</accession>
<dbReference type="PANTHER" id="PTHR42886:SF53">
    <property type="entry name" value="ALPHA_BETA-HYDROLASES SUPERFAMILY PROTEIN"/>
    <property type="match status" value="1"/>
</dbReference>
<evidence type="ECO:0000313" key="3">
    <source>
        <dbReference type="Proteomes" id="UP001179121"/>
    </source>
</evidence>
<dbReference type="InterPro" id="IPR029058">
    <property type="entry name" value="AB_hydrolase_fold"/>
</dbReference>
<dbReference type="SUPFAM" id="SSF53474">
    <property type="entry name" value="alpha/beta-Hydrolases"/>
    <property type="match status" value="1"/>
</dbReference>
<protein>
    <submittedName>
        <fullName evidence="2">Alpha/beta hydrolase</fullName>
    </submittedName>
</protein>
<reference evidence="2" key="1">
    <citation type="submission" date="2022-10" db="EMBL/GenBank/DDBJ databases">
        <authorList>
            <person name="Koch H."/>
        </authorList>
    </citation>
    <scope>NUCLEOTIDE SEQUENCE</scope>
    <source>
        <strain evidence="2">DNF</strain>
    </source>
</reference>
<name>A0AA86MXZ5_9BACT</name>
<dbReference type="Gene3D" id="3.40.50.1820">
    <property type="entry name" value="alpha/beta hydrolase"/>
    <property type="match status" value="1"/>
</dbReference>
<dbReference type="RefSeq" id="WP_289268039.1">
    <property type="nucleotide sequence ID" value="NZ_OX365700.1"/>
</dbReference>